<evidence type="ECO:0000313" key="8">
    <source>
        <dbReference type="Proteomes" id="UP000246352"/>
    </source>
</evidence>
<dbReference type="PANTHER" id="PTHR13878:SF53">
    <property type="entry name" value="CYTOKININ DEHYDROGENASE 6"/>
    <property type="match status" value="1"/>
</dbReference>
<dbReference type="Proteomes" id="UP000246352">
    <property type="component" value="Unassembled WGS sequence"/>
</dbReference>
<evidence type="ECO:0000256" key="4">
    <source>
        <dbReference type="SAM" id="MobiDB-lite"/>
    </source>
</evidence>
<dbReference type="PROSITE" id="PS51387">
    <property type="entry name" value="FAD_PCMH"/>
    <property type="match status" value="1"/>
</dbReference>
<protein>
    <submittedName>
        <fullName evidence="7">FAD/FMN-containing dehydrogenase</fullName>
    </submittedName>
</protein>
<comment type="caution">
    <text evidence="7">The sequence shown here is derived from an EMBL/GenBank/DDBJ whole genome shotgun (WGS) entry which is preliminary data.</text>
</comment>
<dbReference type="Gene3D" id="3.30.465.10">
    <property type="match status" value="1"/>
</dbReference>
<keyword evidence="2" id="KW-0274">FAD</keyword>
<dbReference type="InterPro" id="IPR016166">
    <property type="entry name" value="FAD-bd_PCMH"/>
</dbReference>
<evidence type="ECO:0000259" key="6">
    <source>
        <dbReference type="PROSITE" id="PS51387"/>
    </source>
</evidence>
<dbReference type="InterPro" id="IPR016169">
    <property type="entry name" value="FAD-bd_PCMH_sub2"/>
</dbReference>
<comment type="similarity">
    <text evidence="1">Belongs to the oxygen-dependent FAD-linked oxidoreductase family.</text>
</comment>
<dbReference type="AlphaFoldDB" id="A0A317PSS7"/>
<dbReference type="RefSeq" id="WP_110030457.1">
    <property type="nucleotide sequence ID" value="NZ_QGTR01000001.1"/>
</dbReference>
<gene>
    <name evidence="7" type="ORF">DFR52_101656</name>
</gene>
<feature type="domain" description="FAD-binding PCMH-type" evidence="6">
    <location>
        <begin position="8"/>
        <end position="177"/>
    </location>
</feature>
<evidence type="ECO:0000256" key="2">
    <source>
        <dbReference type="ARBA" id="ARBA00022827"/>
    </source>
</evidence>
<dbReference type="PANTHER" id="PTHR13878">
    <property type="entry name" value="GULONOLACTONE OXIDASE"/>
    <property type="match status" value="1"/>
</dbReference>
<dbReference type="SUPFAM" id="SSF56176">
    <property type="entry name" value="FAD-binding/transporter-associated domain-like"/>
    <property type="match status" value="1"/>
</dbReference>
<dbReference type="InterPro" id="IPR036318">
    <property type="entry name" value="FAD-bd_PCMH-like_sf"/>
</dbReference>
<dbReference type="InterPro" id="IPR050432">
    <property type="entry name" value="FAD-linked_Oxidoreductases_BP"/>
</dbReference>
<evidence type="ECO:0000256" key="1">
    <source>
        <dbReference type="ARBA" id="ARBA00005466"/>
    </source>
</evidence>
<keyword evidence="5" id="KW-0472">Membrane</keyword>
<keyword evidence="2" id="KW-0285">Flavoprotein</keyword>
<keyword evidence="8" id="KW-1185">Reference proteome</keyword>
<keyword evidence="5" id="KW-1133">Transmembrane helix</keyword>
<evidence type="ECO:0000256" key="5">
    <source>
        <dbReference type="SAM" id="Phobius"/>
    </source>
</evidence>
<organism evidence="7 8">
    <name type="scientific">Hoeflea marina</name>
    <dbReference type="NCBI Taxonomy" id="274592"/>
    <lineage>
        <taxon>Bacteria</taxon>
        <taxon>Pseudomonadati</taxon>
        <taxon>Pseudomonadota</taxon>
        <taxon>Alphaproteobacteria</taxon>
        <taxon>Hyphomicrobiales</taxon>
        <taxon>Rhizobiaceae</taxon>
        <taxon>Hoeflea</taxon>
    </lineage>
</organism>
<sequence length="467" mass="51097">MSVKPDHESWGRVRRVRRRTGSTGEFLASGPGAGFLPFGNGRSYGDSCHNDRGRIVPMQPGARIRSFDADTGVLEADAGVLLSEILMRVIPEGYFLEVTPGTAQVTLGGAIANDVHGKNHHLRGSFGRSVRSFVLLTGDGVPRTCSPMENPRLFAATIGGMGLTGFILTARIQLMRVPSANIRQMTQRFSHIDGYFDAIEAIDASHEYSVAWIDQLATGARTGRGVLMAGDHAEDGGPARLPRPPRLSVPFVLPVNVLNGLTLSAFNGLYYGWAPSRPTVSIVPWQGFFHPLDAIGNWNRLYGPRGLYQHQSVYPEADARDTTLRLLECARRHGHASFLTVLKRFGAVVSPGMMSFPRPGFTLTLDFANLGRRTVAMLDALDDIVLAAGGALNPYKDQRMRPSMFEASFPNWRDLEACRDPNIQSDFWRRTAMLLPDTRGGVAARSELADPDQSGTADNLNQMHMPV</sequence>
<reference evidence="7 8" key="1">
    <citation type="submission" date="2018-05" db="EMBL/GenBank/DDBJ databases">
        <title>Genomic Encyclopedia of Type Strains, Phase IV (KMG-IV): sequencing the most valuable type-strain genomes for metagenomic binning, comparative biology and taxonomic classification.</title>
        <authorList>
            <person name="Goeker M."/>
        </authorList>
    </citation>
    <scope>NUCLEOTIDE SEQUENCE [LARGE SCALE GENOMIC DNA]</scope>
    <source>
        <strain evidence="7 8">DSM 16791</strain>
    </source>
</reference>
<name>A0A317PSS7_9HYPH</name>
<dbReference type="GO" id="GO:0016491">
    <property type="term" value="F:oxidoreductase activity"/>
    <property type="evidence" value="ECO:0007669"/>
    <property type="project" value="UniProtKB-KW"/>
</dbReference>
<dbReference type="InterPro" id="IPR006094">
    <property type="entry name" value="Oxid_FAD_bind_N"/>
</dbReference>
<feature type="region of interest" description="Disordered" evidence="4">
    <location>
        <begin position="444"/>
        <end position="467"/>
    </location>
</feature>
<keyword evidence="5" id="KW-0812">Transmembrane</keyword>
<feature type="transmembrane region" description="Helical" evidence="5">
    <location>
        <begin position="153"/>
        <end position="174"/>
    </location>
</feature>
<evidence type="ECO:0000313" key="7">
    <source>
        <dbReference type="EMBL" id="PWW03967.1"/>
    </source>
</evidence>
<accession>A0A317PSS7</accession>
<keyword evidence="3" id="KW-0560">Oxidoreductase</keyword>
<dbReference type="Pfam" id="PF01565">
    <property type="entry name" value="FAD_binding_4"/>
    <property type="match status" value="1"/>
</dbReference>
<dbReference type="GO" id="GO:0071949">
    <property type="term" value="F:FAD binding"/>
    <property type="evidence" value="ECO:0007669"/>
    <property type="project" value="InterPro"/>
</dbReference>
<dbReference type="EMBL" id="QGTR01000001">
    <property type="protein sequence ID" value="PWW03967.1"/>
    <property type="molecule type" value="Genomic_DNA"/>
</dbReference>
<feature type="compositionally biased region" description="Polar residues" evidence="4">
    <location>
        <begin position="453"/>
        <end position="467"/>
    </location>
</feature>
<evidence type="ECO:0000256" key="3">
    <source>
        <dbReference type="ARBA" id="ARBA00023002"/>
    </source>
</evidence>
<proteinExistence type="inferred from homology"/>
<dbReference type="OrthoDB" id="143770at2"/>